<feature type="compositionally biased region" description="Low complexity" evidence="7">
    <location>
        <begin position="533"/>
        <end position="548"/>
    </location>
</feature>
<dbReference type="InterPro" id="IPR043128">
    <property type="entry name" value="Rev_trsase/Diguanyl_cyclase"/>
</dbReference>
<evidence type="ECO:0000256" key="1">
    <source>
        <dbReference type="ARBA" id="ARBA00022679"/>
    </source>
</evidence>
<dbReference type="GO" id="GO:0003964">
    <property type="term" value="F:RNA-directed DNA polymerase activity"/>
    <property type="evidence" value="ECO:0007669"/>
    <property type="project" value="UniProtKB-KW"/>
</dbReference>
<dbReference type="GO" id="GO:0004190">
    <property type="term" value="F:aspartic-type endopeptidase activity"/>
    <property type="evidence" value="ECO:0007669"/>
    <property type="project" value="InterPro"/>
</dbReference>
<feature type="compositionally biased region" description="Basic residues" evidence="7">
    <location>
        <begin position="1917"/>
        <end position="1926"/>
    </location>
</feature>
<organism evidence="9 10">
    <name type="scientific">Ancylostoma ceylanicum</name>
    <dbReference type="NCBI Taxonomy" id="53326"/>
    <lineage>
        <taxon>Eukaryota</taxon>
        <taxon>Metazoa</taxon>
        <taxon>Ecdysozoa</taxon>
        <taxon>Nematoda</taxon>
        <taxon>Chromadorea</taxon>
        <taxon>Rhabditida</taxon>
        <taxon>Rhabditina</taxon>
        <taxon>Rhabditomorpha</taxon>
        <taxon>Strongyloidea</taxon>
        <taxon>Ancylostomatidae</taxon>
        <taxon>Ancylostomatinae</taxon>
        <taxon>Ancylostoma</taxon>
    </lineage>
</organism>
<dbReference type="InterPro" id="IPR021109">
    <property type="entry name" value="Peptidase_aspartic_dom_sf"/>
</dbReference>
<evidence type="ECO:0000313" key="10">
    <source>
        <dbReference type="Proteomes" id="UP000024635"/>
    </source>
</evidence>
<feature type="domain" description="Integrase catalytic" evidence="8">
    <location>
        <begin position="1582"/>
        <end position="1770"/>
    </location>
</feature>
<dbReference type="InterPro" id="IPR005312">
    <property type="entry name" value="DUF1759"/>
</dbReference>
<dbReference type="InterPro" id="IPR001969">
    <property type="entry name" value="Aspartic_peptidase_AS"/>
</dbReference>
<evidence type="ECO:0000256" key="4">
    <source>
        <dbReference type="ARBA" id="ARBA00022759"/>
    </source>
</evidence>
<evidence type="ECO:0000256" key="3">
    <source>
        <dbReference type="ARBA" id="ARBA00022722"/>
    </source>
</evidence>
<keyword evidence="1" id="KW-0808">Transferase</keyword>
<feature type="compositionally biased region" description="Basic and acidic residues" evidence="7">
    <location>
        <begin position="517"/>
        <end position="530"/>
    </location>
</feature>
<keyword evidence="6" id="KW-0695">RNA-directed DNA polymerase</keyword>
<protein>
    <recommendedName>
        <fullName evidence="8">Integrase catalytic domain-containing protein</fullName>
    </recommendedName>
</protein>
<dbReference type="InterPro" id="IPR036397">
    <property type="entry name" value="RNaseH_sf"/>
</dbReference>
<dbReference type="PANTHER" id="PTHR47331">
    <property type="entry name" value="PHD-TYPE DOMAIN-CONTAINING PROTEIN"/>
    <property type="match status" value="1"/>
</dbReference>
<evidence type="ECO:0000256" key="7">
    <source>
        <dbReference type="SAM" id="MobiDB-lite"/>
    </source>
</evidence>
<dbReference type="InterPro" id="IPR001878">
    <property type="entry name" value="Znf_CCHC"/>
</dbReference>
<dbReference type="Pfam" id="PF05380">
    <property type="entry name" value="Peptidase_A17"/>
    <property type="match status" value="1"/>
</dbReference>
<feature type="compositionally biased region" description="Low complexity" evidence="7">
    <location>
        <begin position="488"/>
        <end position="512"/>
    </location>
</feature>
<dbReference type="SMART" id="SM00343">
    <property type="entry name" value="ZnF_C2HC"/>
    <property type="match status" value="2"/>
</dbReference>
<evidence type="ECO:0000259" key="8">
    <source>
        <dbReference type="PROSITE" id="PS50994"/>
    </source>
</evidence>
<sequence>MSKFGSVKSKITIAVNDLNRALGRIDPSYLRPFSSEGSLRSQRRTLSKRNGGMTRAKNTIISALDVLSRRYETAQLFVSGQDDLALELDRHWEDLKGAELQSNARNILGQPEAQIDLEIQLANDISEKLAAVVVSNNQPLDRTSSQDTLLSEADAAARNNIYPRSSSATANSFASPQANQSVQLRKVDLPTFDGDQGQFYDYWAKFKTMVHNNPALTTANKFMHLVSSLKGNAALVVESFDIADSENYDLAIKALLRRYDRPEFTHQHFLQKLEHLPPSSASASSQRDTLCRIQACVLQLNRFEDTSQSLVLKNWIRQKFPVSTQTEVLKMESTGTRWNLDQLLSGLDKFIEQLEKIADSTIPSFSPIAEGSATYSLSADDDANGRPTTPLAPYDPEVCCFCSSSDHSSANCRHFLPPSTRRLVVDRHQLCYKCLLLGHIAANCSASNCTRCGKPHHHLLCLRYPSRRNSPTRRRSPSGSRQPEDSYRSSCSRCSSRNTSRGSHQHQGSSSRNYSRSPDRRRPCNRESSRTMRYSSPHPHRPSSSSPHRSSRYRHSSPYPSRSPPTVRFSDSPSPSHRSRRDSYSPGRNRSSINAVSTDSEYKSAVECYQSVKEASARPQLSSPDHQPMLMIVQAYARNSRTGSWDPVSILLDSGAQTSFITSATVSRLSLVPHHTRTLTTVSFGGHKVTEETGLVDVELFDHSDQPFAVTLNVKEVVAAPRQAQQLHPEDFATLRANRIDPDSLLVTQTVEPDILLGIDYFWEVLYKEPPVVLPSERSIDSVSRLWDLELLGITDDPDPSVDKDEDARVLRHFRNTAEEIGGYLYVQFPWKSSHPRLADNKLLAYKRLESQYRSLGSKPQLWKDYAATFDDYLKQGIIEEVEEFQFDDHRVYYIPHQAVIKATSSTTKLRVVFDASSHYRNSPSLNDCLHSGPAILPDLVGILLRSRLAPLLLVSDVEKAFLQIRLQRSQRDATRFLWLRDPSLPPSSQNLRIFRFTRVPFGITASPFLLAASILYYLDRDPANSLKKEIKQNTYVDNVILSADTPEEAIAKYRESKSLFKSMHMNLREFLCNSPVVNSAIPSSDRIRNPSSVKLLGIPWKPDFDNLVIPLKIVHQPVSTKRTALRALSSTFDPLGLLVPFLAPFKVFIQDTWKKKYQWDDPFEKEDLLRWKLLVQGLEDPLPPIPRCVIPSDPSCKLELAVFGDASQRLYASCVYLICRSSVGTTSHLLMAKSRLGEVQPLTMPRMELLAALISARLVRFVHSQLRRPIAAVHFFSDSQIALHWIHSSRPLKRFVNNRVVEIRSIVSALKSSGTHVKFYYVQSDQNPADCASRGLPTRSAQHHIWWCGPSFLVLPSSEWPQANCEFNLPPDVSPEVESEFQVHSAIQVYSYQSPLRFQATNRYLKLVRSTAYILKFVSALFLRTRRRPSSLDLSHSLPTKFISAMEFTIAEALVITEHYRESEHQLKELPLHRFNVHRSADGLLRCPNRLEHAETSTISAVPILLAPAHPFTATVVMHYHLENFHSGVHATIASLRRRFFIPSIRSTVVKILRDCIVCKKANCLPYRYPDMPSLPQERVAQSRPFQKVGLDYLGPLHYRDAFNTKAKVWVCLFTCMATRAIHLEVVLNNSTQEFLLAFRRFIARRGTPDYILSDNATTFISANDMLENVIYARSSAEELNTFFASRRITWKFITPLSPWKGGFYERLVGLFKSAFRKSIGRTLLPLQQFQTLVCEIEAVLNSRPLLSIRDTCTASHILKPVDFISPEVGLQIPPSHRSSTSFPSHRLAGWYRETISVLDHFWNIWYKDYLSTIADRHQKRIRQGRSTPVIPQVSDIVLVSDKNVPRGQWPLGVITALRYDSQQIPRSATVRMSNGRELSRSLNHLYPLEITACEDQTASMEHEKRLPTRVQPSRAAKRVRSYSR</sequence>
<keyword evidence="5" id="KW-0378">Hydrolase</keyword>
<dbReference type="GO" id="GO:0004519">
    <property type="term" value="F:endonuclease activity"/>
    <property type="evidence" value="ECO:0007669"/>
    <property type="project" value="UniProtKB-KW"/>
</dbReference>
<dbReference type="SUPFAM" id="SSF53098">
    <property type="entry name" value="Ribonuclease H-like"/>
    <property type="match status" value="1"/>
</dbReference>
<dbReference type="CDD" id="cd00303">
    <property type="entry name" value="retropepsin_like"/>
    <property type="match status" value="1"/>
</dbReference>
<dbReference type="GO" id="GO:0008270">
    <property type="term" value="F:zinc ion binding"/>
    <property type="evidence" value="ECO:0007669"/>
    <property type="project" value="InterPro"/>
</dbReference>
<feature type="compositionally biased region" description="Polar residues" evidence="7">
    <location>
        <begin position="588"/>
        <end position="599"/>
    </location>
</feature>
<dbReference type="InterPro" id="IPR043502">
    <property type="entry name" value="DNA/RNA_pol_sf"/>
</dbReference>
<dbReference type="PANTHER" id="PTHR47331:SF1">
    <property type="entry name" value="GAG-LIKE PROTEIN"/>
    <property type="match status" value="1"/>
</dbReference>
<dbReference type="GO" id="GO:0003676">
    <property type="term" value="F:nucleic acid binding"/>
    <property type="evidence" value="ECO:0007669"/>
    <property type="project" value="InterPro"/>
</dbReference>
<dbReference type="Gene3D" id="2.40.70.10">
    <property type="entry name" value="Acid Proteases"/>
    <property type="match status" value="1"/>
</dbReference>
<gene>
    <name evidence="9" type="primary">Acey_s1166.g3720</name>
    <name evidence="9" type="ORF">Y032_1166g3720</name>
</gene>
<dbReference type="InterPro" id="IPR012337">
    <property type="entry name" value="RNaseH-like_sf"/>
</dbReference>
<dbReference type="OrthoDB" id="5870244at2759"/>
<dbReference type="GO" id="GO:0042575">
    <property type="term" value="C:DNA polymerase complex"/>
    <property type="evidence" value="ECO:0007669"/>
    <property type="project" value="UniProtKB-ARBA"/>
</dbReference>
<dbReference type="InterPro" id="IPR040676">
    <property type="entry name" value="DUF5641"/>
</dbReference>
<proteinExistence type="predicted"/>
<dbReference type="CDD" id="cd01644">
    <property type="entry name" value="RT_pepA17"/>
    <property type="match status" value="1"/>
</dbReference>
<keyword evidence="3" id="KW-0540">Nuclease</keyword>
<keyword evidence="2" id="KW-0548">Nucleotidyltransferase</keyword>
<dbReference type="InterPro" id="IPR000477">
    <property type="entry name" value="RT_dom"/>
</dbReference>
<dbReference type="InterPro" id="IPR001584">
    <property type="entry name" value="Integrase_cat-core"/>
</dbReference>
<dbReference type="GO" id="GO:0015074">
    <property type="term" value="P:DNA integration"/>
    <property type="evidence" value="ECO:0007669"/>
    <property type="project" value="InterPro"/>
</dbReference>
<dbReference type="SUPFAM" id="SSF56672">
    <property type="entry name" value="DNA/RNA polymerases"/>
    <property type="match status" value="1"/>
</dbReference>
<keyword evidence="4" id="KW-0255">Endonuclease</keyword>
<evidence type="ECO:0000313" key="9">
    <source>
        <dbReference type="EMBL" id="EYC35057.1"/>
    </source>
</evidence>
<feature type="region of interest" description="Disordered" evidence="7">
    <location>
        <begin position="467"/>
        <end position="600"/>
    </location>
</feature>
<dbReference type="Pfam" id="PF17921">
    <property type="entry name" value="Integrase_H2C2"/>
    <property type="match status" value="1"/>
</dbReference>
<dbReference type="GO" id="GO:0006508">
    <property type="term" value="P:proteolysis"/>
    <property type="evidence" value="ECO:0007669"/>
    <property type="project" value="InterPro"/>
</dbReference>
<dbReference type="Gene3D" id="3.30.420.10">
    <property type="entry name" value="Ribonuclease H-like superfamily/Ribonuclease H"/>
    <property type="match status" value="1"/>
</dbReference>
<dbReference type="Pfam" id="PF03564">
    <property type="entry name" value="DUF1759"/>
    <property type="match status" value="1"/>
</dbReference>
<evidence type="ECO:0000256" key="2">
    <source>
        <dbReference type="ARBA" id="ARBA00022695"/>
    </source>
</evidence>
<keyword evidence="10" id="KW-1185">Reference proteome</keyword>
<dbReference type="Gene3D" id="3.10.10.10">
    <property type="entry name" value="HIV Type 1 Reverse Transcriptase, subunit A, domain 1"/>
    <property type="match status" value="1"/>
</dbReference>
<dbReference type="InterPro" id="IPR008042">
    <property type="entry name" value="Retrotrans_Pao"/>
</dbReference>
<dbReference type="Gene3D" id="3.30.70.270">
    <property type="match status" value="1"/>
</dbReference>
<evidence type="ECO:0000256" key="6">
    <source>
        <dbReference type="ARBA" id="ARBA00022918"/>
    </source>
</evidence>
<feature type="region of interest" description="Disordered" evidence="7">
    <location>
        <begin position="1901"/>
        <end position="1926"/>
    </location>
</feature>
<name>A0A016W723_9BILA</name>
<dbReference type="STRING" id="53326.A0A016W723"/>
<dbReference type="Proteomes" id="UP000024635">
    <property type="component" value="Unassembled WGS sequence"/>
</dbReference>
<comment type="caution">
    <text evidence="9">The sequence shown here is derived from an EMBL/GenBank/DDBJ whole genome shotgun (WGS) entry which is preliminary data.</text>
</comment>
<evidence type="ECO:0000256" key="5">
    <source>
        <dbReference type="ARBA" id="ARBA00022801"/>
    </source>
</evidence>
<dbReference type="EMBL" id="JARK01000765">
    <property type="protein sequence ID" value="EYC35057.1"/>
    <property type="molecule type" value="Genomic_DNA"/>
</dbReference>
<dbReference type="Gene3D" id="1.10.340.70">
    <property type="match status" value="1"/>
</dbReference>
<dbReference type="Pfam" id="PF00078">
    <property type="entry name" value="RVT_1"/>
    <property type="match status" value="1"/>
</dbReference>
<dbReference type="PROSITE" id="PS00141">
    <property type="entry name" value="ASP_PROTEASE"/>
    <property type="match status" value="1"/>
</dbReference>
<dbReference type="PROSITE" id="PS50994">
    <property type="entry name" value="INTEGRASE"/>
    <property type="match status" value="1"/>
</dbReference>
<dbReference type="Pfam" id="PF18701">
    <property type="entry name" value="DUF5641"/>
    <property type="match status" value="1"/>
</dbReference>
<reference evidence="10" key="1">
    <citation type="journal article" date="2015" name="Nat. Genet.">
        <title>The genome and transcriptome of the zoonotic hookworm Ancylostoma ceylanicum identify infection-specific gene families.</title>
        <authorList>
            <person name="Schwarz E.M."/>
            <person name="Hu Y."/>
            <person name="Antoshechkin I."/>
            <person name="Miller M.M."/>
            <person name="Sternberg P.W."/>
            <person name="Aroian R.V."/>
        </authorList>
    </citation>
    <scope>NUCLEOTIDE SEQUENCE</scope>
    <source>
        <strain evidence="10">HY135</strain>
    </source>
</reference>
<accession>A0A016W723</accession>
<dbReference type="InterPro" id="IPR041588">
    <property type="entry name" value="Integrase_H2C2"/>
</dbReference>